<gene>
    <name evidence="1" type="ORF">AAS21_gp123</name>
</gene>
<dbReference type="EMBL" id="MK770119">
    <property type="protein sequence ID" value="QCW23861.1"/>
    <property type="molecule type" value="Genomic_DNA"/>
</dbReference>
<organism evidence="1 2">
    <name type="scientific">Pantoea phage vB_PagS_AAS21</name>
    <dbReference type="NCBI Taxonomy" id="2575261"/>
    <lineage>
        <taxon>Viruses</taxon>
        <taxon>Duplodnaviria</taxon>
        <taxon>Heunggongvirae</taxon>
        <taxon>Uroviricota</taxon>
        <taxon>Caudoviricetes</taxon>
        <taxon>Demerecviridae</taxon>
        <taxon>Keyvirus</taxon>
        <taxon>Keyvirus AAS21</taxon>
    </lineage>
</organism>
<proteinExistence type="predicted"/>
<protein>
    <submittedName>
        <fullName evidence="1">Uncharacterized protein</fullName>
    </submittedName>
</protein>
<dbReference type="Proteomes" id="UP000308921">
    <property type="component" value="Segment"/>
</dbReference>
<reference evidence="1 2" key="1">
    <citation type="submission" date="2019-04" db="EMBL/GenBank/DDBJ databases">
        <title>Complete genome sequence of Pantoea bacteriophage vB_PagS_AAS21.</title>
        <authorList>
            <person name="Truncaite L."/>
            <person name="Simoliuniene M."/>
            <person name="Zajanckauskaite A."/>
            <person name="Meskys R."/>
            <person name="Simoliunas E."/>
        </authorList>
    </citation>
    <scope>NUCLEOTIDE SEQUENCE [LARGE SCALE GENOMIC DNA]</scope>
</reference>
<name>A0A4Y5P1L2_9CAUD</name>
<keyword evidence="2" id="KW-1185">Reference proteome</keyword>
<sequence length="96" mass="10856">MCNKSVEKLALEFVNGYIAGSCVSYDDALTTFAEALTDEGITVPNSDTLEKWLNDAIEESGIFNCDECSWWCWDYEVAFFGNNKCVECDPRDEDDE</sequence>
<evidence type="ECO:0000313" key="2">
    <source>
        <dbReference type="Proteomes" id="UP000308921"/>
    </source>
</evidence>
<accession>A0A4Y5P1L2</accession>
<evidence type="ECO:0000313" key="1">
    <source>
        <dbReference type="EMBL" id="QCW23861.1"/>
    </source>
</evidence>